<evidence type="ECO:0000256" key="8">
    <source>
        <dbReference type="SAM" id="Phobius"/>
    </source>
</evidence>
<evidence type="ECO:0000256" key="7">
    <source>
        <dbReference type="ARBA" id="ARBA00023224"/>
    </source>
</evidence>
<keyword evidence="2 8" id="KW-0812">Transmembrane</keyword>
<feature type="transmembrane region" description="Helical" evidence="8">
    <location>
        <begin position="163"/>
        <end position="192"/>
    </location>
</feature>
<dbReference type="EMBL" id="BR000668">
    <property type="protein sequence ID" value="FAA00395.1"/>
    <property type="molecule type" value="Genomic_DNA"/>
</dbReference>
<keyword evidence="5 8" id="KW-0472">Membrane</keyword>
<dbReference type="GO" id="GO:0004930">
    <property type="term" value="F:G protein-coupled receptor activity"/>
    <property type="evidence" value="ECO:0007669"/>
    <property type="project" value="UniProtKB-KW"/>
</dbReference>
<sequence length="302" mass="34227">MAGSHHGIGAVYIALSAISLVFNGLAIYILTRTRFLRRACSWYILSMAVSDFLMGLVVDTVGAYANFSDQTLGQIPCQLYGFASTVLGLVSISHLAATSLDIWRSVVLQRRASRKQTVYIIAVLWGTAFAWGILPLVGWSSYALQPGFSYCALKWYSRSLNDLSFTLTILILFFFFPILICGFCYSRVFCVVRVTLRDARRRWGQESFTARRTLRCEHKVAKIYLAMTLAFLVAWSPYAITSLYISWTGIQTIPDIARILPPMFAKAYSCYNPVIYYGMSRKFRRGVRRTLGRRDMTFSTIT</sequence>
<feature type="transmembrane region" description="Helical" evidence="8">
    <location>
        <begin position="118"/>
        <end position="143"/>
    </location>
</feature>
<reference evidence="10" key="1">
    <citation type="journal article" date="2008" name="Curr. Biol.">
        <title>Evolution and functional diversity of jellyfish opsins.</title>
        <authorList>
            <person name="Suga H."/>
            <person name="Schmid V."/>
            <person name="Gehring W.J."/>
        </authorList>
    </citation>
    <scope>NUCLEOTIDE SEQUENCE</scope>
</reference>
<dbReference type="Gene3D" id="1.20.1070.10">
    <property type="entry name" value="Rhodopsin 7-helix transmembrane proteins"/>
    <property type="match status" value="1"/>
</dbReference>
<keyword evidence="3 8" id="KW-1133">Transmembrane helix</keyword>
<dbReference type="PANTHER" id="PTHR24240">
    <property type="entry name" value="OPSIN"/>
    <property type="match status" value="1"/>
</dbReference>
<feature type="transmembrane region" description="Helical" evidence="8">
    <location>
        <begin position="223"/>
        <end position="247"/>
    </location>
</feature>
<evidence type="ECO:0000256" key="6">
    <source>
        <dbReference type="ARBA" id="ARBA00023170"/>
    </source>
</evidence>
<organism evidence="10">
    <name type="scientific">Nematostella vectensis</name>
    <name type="common">Starlet sea anemone</name>
    <dbReference type="NCBI Taxonomy" id="45351"/>
    <lineage>
        <taxon>Eukaryota</taxon>
        <taxon>Metazoa</taxon>
        <taxon>Cnidaria</taxon>
        <taxon>Anthozoa</taxon>
        <taxon>Hexacorallia</taxon>
        <taxon>Actiniaria</taxon>
        <taxon>Edwardsiidae</taxon>
        <taxon>Nematostella</taxon>
    </lineage>
</organism>
<dbReference type="Pfam" id="PF00001">
    <property type="entry name" value="7tm_1"/>
    <property type="match status" value="1"/>
</dbReference>
<dbReference type="PROSITE" id="PS50262">
    <property type="entry name" value="G_PROTEIN_RECEP_F1_2"/>
    <property type="match status" value="1"/>
</dbReference>
<keyword evidence="7" id="KW-0807">Transducer</keyword>
<feature type="transmembrane region" description="Helical" evidence="8">
    <location>
        <begin position="42"/>
        <end position="67"/>
    </location>
</feature>
<evidence type="ECO:0000256" key="1">
    <source>
        <dbReference type="ARBA" id="ARBA00004141"/>
    </source>
</evidence>
<feature type="transmembrane region" description="Helical" evidence="8">
    <location>
        <begin position="6"/>
        <end position="30"/>
    </location>
</feature>
<dbReference type="InterPro" id="IPR050125">
    <property type="entry name" value="GPCR_opsins"/>
</dbReference>
<evidence type="ECO:0000313" key="11">
    <source>
        <dbReference type="EMBL" id="FAA00395.1"/>
    </source>
</evidence>
<keyword evidence="4" id="KW-0297">G-protein coupled receptor</keyword>
<evidence type="ECO:0000256" key="5">
    <source>
        <dbReference type="ARBA" id="ARBA00023136"/>
    </source>
</evidence>
<dbReference type="InterPro" id="IPR000276">
    <property type="entry name" value="GPCR_Rhodpsn"/>
</dbReference>
<dbReference type="EMBL" id="BR000667">
    <property type="protein sequence ID" value="FAA00394.1"/>
    <property type="molecule type" value="Genomic_DNA"/>
</dbReference>
<feature type="domain" description="G-protein coupled receptors family 1 profile" evidence="9">
    <location>
        <begin position="22"/>
        <end position="276"/>
    </location>
</feature>
<evidence type="ECO:0000256" key="2">
    <source>
        <dbReference type="ARBA" id="ARBA00022692"/>
    </source>
</evidence>
<dbReference type="GO" id="GO:0016020">
    <property type="term" value="C:membrane"/>
    <property type="evidence" value="ECO:0007669"/>
    <property type="project" value="UniProtKB-SubCell"/>
</dbReference>
<dbReference type="InterPro" id="IPR017452">
    <property type="entry name" value="GPCR_Rhodpsn_7TM"/>
</dbReference>
<protein>
    <submittedName>
        <fullName evidence="10">Opsin</fullName>
    </submittedName>
</protein>
<evidence type="ECO:0000313" key="10">
    <source>
        <dbReference type="EMBL" id="FAA00394.1"/>
    </source>
</evidence>
<dbReference type="CDD" id="cd14969">
    <property type="entry name" value="7tmA_Opsins_type2_animals"/>
    <property type="match status" value="1"/>
</dbReference>
<evidence type="ECO:0000256" key="4">
    <source>
        <dbReference type="ARBA" id="ARBA00023040"/>
    </source>
</evidence>
<dbReference type="SUPFAM" id="SSF81321">
    <property type="entry name" value="Family A G protein-coupled receptor-like"/>
    <property type="match status" value="1"/>
</dbReference>
<name>A9UMX7_NEMVE</name>
<dbReference type="AlphaFoldDB" id="A9UMX7"/>
<feature type="transmembrane region" description="Helical" evidence="8">
    <location>
        <begin position="79"/>
        <end position="97"/>
    </location>
</feature>
<keyword evidence="6" id="KW-0675">Receptor</keyword>
<proteinExistence type="predicted"/>
<accession>A9UMX7</accession>
<evidence type="ECO:0000259" key="9">
    <source>
        <dbReference type="PROSITE" id="PS50262"/>
    </source>
</evidence>
<feature type="transmembrane region" description="Helical" evidence="8">
    <location>
        <begin position="259"/>
        <end position="279"/>
    </location>
</feature>
<gene>
    <name evidence="10" type="primary">Nvop329.1</name>
    <name evidence="11" type="synonym">Nvop329.2</name>
</gene>
<dbReference type="PRINTS" id="PR00237">
    <property type="entry name" value="GPCRRHODOPSN"/>
</dbReference>
<evidence type="ECO:0000256" key="3">
    <source>
        <dbReference type="ARBA" id="ARBA00022989"/>
    </source>
</evidence>
<comment type="subcellular location">
    <subcellularLocation>
        <location evidence="1">Membrane</location>
        <topology evidence="1">Multi-pass membrane protein</topology>
    </subcellularLocation>
</comment>